<dbReference type="AlphaFoldDB" id="A0A0M1N1G4"/>
<feature type="region of interest" description="Disordered" evidence="1">
    <location>
        <begin position="39"/>
        <end position="129"/>
    </location>
</feature>
<keyword evidence="2" id="KW-1133">Transmembrane helix</keyword>
<evidence type="ECO:0000256" key="1">
    <source>
        <dbReference type="SAM" id="MobiDB-lite"/>
    </source>
</evidence>
<reference evidence="4" key="1">
    <citation type="submission" date="2015-08" db="EMBL/GenBank/DDBJ databases">
        <title>Genome sequencing project for genomic taxonomy and phylogenomics of Bacillus-like bacteria.</title>
        <authorList>
            <person name="Liu B."/>
            <person name="Wang J."/>
            <person name="Zhu Y."/>
            <person name="Liu G."/>
            <person name="Chen Q."/>
            <person name="Chen Z."/>
            <person name="Lan J."/>
            <person name="Che J."/>
            <person name="Ge C."/>
            <person name="Shi H."/>
            <person name="Pan Z."/>
            <person name="Liu X."/>
        </authorList>
    </citation>
    <scope>NUCLEOTIDE SEQUENCE [LARGE SCALE GENOMIC DNA]</scope>
    <source>
        <strain evidence="4">FJAT-22460</strain>
    </source>
</reference>
<dbReference type="EMBL" id="LIUT01000008">
    <property type="protein sequence ID" value="KOR76002.1"/>
    <property type="molecule type" value="Genomic_DNA"/>
</dbReference>
<accession>A0A0M1N1G4</accession>
<dbReference type="Proteomes" id="UP000036932">
    <property type="component" value="Unassembled WGS sequence"/>
</dbReference>
<keyword evidence="2" id="KW-0472">Membrane</keyword>
<evidence type="ECO:0000256" key="2">
    <source>
        <dbReference type="SAM" id="Phobius"/>
    </source>
</evidence>
<keyword evidence="2" id="KW-0812">Transmembrane</keyword>
<evidence type="ECO:0000313" key="4">
    <source>
        <dbReference type="Proteomes" id="UP000036932"/>
    </source>
</evidence>
<comment type="caution">
    <text evidence="3">The sequence shown here is derived from an EMBL/GenBank/DDBJ whole genome shotgun (WGS) entry which is preliminary data.</text>
</comment>
<keyword evidence="4" id="KW-1185">Reference proteome</keyword>
<dbReference type="OrthoDB" id="2655569at2"/>
<protein>
    <submittedName>
        <fullName evidence="3">Uncharacterized protein</fullName>
    </submittedName>
</protein>
<feature type="transmembrane region" description="Helical" evidence="2">
    <location>
        <begin position="6"/>
        <end position="27"/>
    </location>
</feature>
<evidence type="ECO:0000313" key="3">
    <source>
        <dbReference type="EMBL" id="KOR76002.1"/>
    </source>
</evidence>
<organism evidence="3 4">
    <name type="scientific">Paenibacillus solani</name>
    <dbReference type="NCBI Taxonomy" id="1705565"/>
    <lineage>
        <taxon>Bacteria</taxon>
        <taxon>Bacillati</taxon>
        <taxon>Bacillota</taxon>
        <taxon>Bacilli</taxon>
        <taxon>Bacillales</taxon>
        <taxon>Paenibacillaceae</taxon>
        <taxon>Paenibacillus</taxon>
    </lineage>
</organism>
<gene>
    <name evidence="3" type="ORF">AM231_25475</name>
</gene>
<sequence length="236" mass="25989">MRVLKVFAITISIFAVLFTGVVVYILLAEPDLLKTNDKPLAATSSTETPNKDNSADQQDESETPSKPVTAPEPVNSKPTKPAKIPSSTKSEEAEEVEPPSVPSATIEVSTPPSESASVEPTPATNAVQDPSTLLMGRWVAVNNPNLRFEFFRDGTFTRGNYHAPNDYNEFAGTYSFSSSTRLKVQYEKWTIKLDSGYKNTRPSDESYVFEIVIDENTLQIPGSKEAFGATEWTREN</sequence>
<dbReference type="RefSeq" id="WP_054405170.1">
    <property type="nucleotide sequence ID" value="NZ_LIUT01000008.1"/>
</dbReference>
<dbReference type="PATRIC" id="fig|1705565.3.peg.1284"/>
<feature type="compositionally biased region" description="Polar residues" evidence="1">
    <location>
        <begin position="106"/>
        <end position="129"/>
    </location>
</feature>
<proteinExistence type="predicted"/>
<name>A0A0M1N1G4_9BACL</name>